<comment type="caution">
    <text evidence="1">The sequence shown here is derived from an EMBL/GenBank/DDBJ whole genome shotgun (WGS) entry which is preliminary data.</text>
</comment>
<proteinExistence type="predicted"/>
<protein>
    <submittedName>
        <fullName evidence="1">Uncharacterized protein</fullName>
    </submittedName>
</protein>
<keyword evidence="2" id="KW-1185">Reference proteome</keyword>
<dbReference type="AlphaFoldDB" id="A0A418X1F1"/>
<name>A0A418X1F1_9BURK</name>
<dbReference type="EMBL" id="QYUN01000002">
    <property type="protein sequence ID" value="RJG06274.1"/>
    <property type="molecule type" value="Genomic_DNA"/>
</dbReference>
<evidence type="ECO:0000313" key="1">
    <source>
        <dbReference type="EMBL" id="RJG06274.1"/>
    </source>
</evidence>
<reference evidence="1 2" key="1">
    <citation type="submission" date="2018-09" db="EMBL/GenBank/DDBJ databases">
        <authorList>
            <person name="Zhu H."/>
        </authorList>
    </citation>
    <scope>NUCLEOTIDE SEQUENCE [LARGE SCALE GENOMIC DNA]</scope>
    <source>
        <strain evidence="1 2">K2R10-39</strain>
    </source>
</reference>
<gene>
    <name evidence="1" type="ORF">D3870_09840</name>
</gene>
<dbReference type="OrthoDB" id="6904624at2"/>
<accession>A0A418X1F1</accession>
<dbReference type="RefSeq" id="WP_119738705.1">
    <property type="nucleotide sequence ID" value="NZ_QYUN01000002.1"/>
</dbReference>
<evidence type="ECO:0000313" key="2">
    <source>
        <dbReference type="Proteomes" id="UP000285190"/>
    </source>
</evidence>
<sequence length="91" mass="9752">MIGSSPTNTLEHAIVSGVSHEGLTIKLKDGRSARLAIIDDRDNIIEVGEAVAKEAWNVTLAVYKNFLIGQGHLRVFSSPPGLPIPHAKIAK</sequence>
<dbReference type="Proteomes" id="UP000285190">
    <property type="component" value="Unassembled WGS sequence"/>
</dbReference>
<organism evidence="1 2">
    <name type="scientific">Noviherbaspirillum cavernae</name>
    <dbReference type="NCBI Taxonomy" id="2320862"/>
    <lineage>
        <taxon>Bacteria</taxon>
        <taxon>Pseudomonadati</taxon>
        <taxon>Pseudomonadota</taxon>
        <taxon>Betaproteobacteria</taxon>
        <taxon>Burkholderiales</taxon>
        <taxon>Oxalobacteraceae</taxon>
        <taxon>Noviherbaspirillum</taxon>
    </lineage>
</organism>